<name>A0A239L941_9BACT</name>
<dbReference type="Gene3D" id="6.10.340.10">
    <property type="match status" value="1"/>
</dbReference>
<gene>
    <name evidence="12" type="ORF">SAMN05421770_106173</name>
</gene>
<dbReference type="InterPro" id="IPR050428">
    <property type="entry name" value="TCS_sensor_his_kinase"/>
</dbReference>
<dbReference type="CDD" id="cd00075">
    <property type="entry name" value="HATPase"/>
    <property type="match status" value="1"/>
</dbReference>
<dbReference type="GO" id="GO:0000155">
    <property type="term" value="F:phosphorelay sensor kinase activity"/>
    <property type="evidence" value="ECO:0007669"/>
    <property type="project" value="InterPro"/>
</dbReference>
<dbReference type="CDD" id="cd00082">
    <property type="entry name" value="HisKA"/>
    <property type="match status" value="1"/>
</dbReference>
<dbReference type="SMART" id="SM00388">
    <property type="entry name" value="HisKA"/>
    <property type="match status" value="1"/>
</dbReference>
<dbReference type="Gene3D" id="3.30.565.10">
    <property type="entry name" value="Histidine kinase-like ATPase, C-terminal domain"/>
    <property type="match status" value="1"/>
</dbReference>
<sequence>MIAIVLVVEFASALAVTGLALAHERRIRFRALEATIRGHADSLVGAVQDSDDVSTKVMLDGTQKTLPKADLYEVRDEHGALLGRSERWSDEVPPELAPDRYAEFQLNRQTYMVLHHDGVRVVDPGTTGGGQTHLLHVTYASSEAHIRHEIAEAVSFYALTSLALLLATGLILWWLLTRELAPVHELATQATRVSVTSWEFHPSDRVMATDELAPLAKALGAALTGLEASFTQQERFVSDAAHELKTATAVVKSSLQLLSMRERTAEEYRAGLLRSERDCERMEEIVARMLALARVGASAQPLPALRTCSVVKVLREVAEQLQPIAEVREIALRLEIEDRLSTAPLDADELRLICSNLLLNAIQYSPNETTITATVTHSGLRIADQGHGIAPEALPHVFERFFRGDASRSRETGGAGLGLAICKAIVDRVQGEIAIASSSAGTTLTVRFPG</sequence>
<feature type="transmembrane region" description="Helical" evidence="10">
    <location>
        <begin position="156"/>
        <end position="176"/>
    </location>
</feature>
<dbReference type="InterPro" id="IPR036890">
    <property type="entry name" value="HATPase_C_sf"/>
</dbReference>
<keyword evidence="13" id="KW-1185">Reference proteome</keyword>
<dbReference type="Pfam" id="PF00512">
    <property type="entry name" value="HisKA"/>
    <property type="match status" value="1"/>
</dbReference>
<keyword evidence="8 10" id="KW-1133">Transmembrane helix</keyword>
<dbReference type="PRINTS" id="PR00344">
    <property type="entry name" value="BCTRLSENSOR"/>
</dbReference>
<dbReference type="GO" id="GO:0005886">
    <property type="term" value="C:plasma membrane"/>
    <property type="evidence" value="ECO:0007669"/>
    <property type="project" value="TreeGrafter"/>
</dbReference>
<comment type="catalytic activity">
    <reaction evidence="1">
        <text>ATP + protein L-histidine = ADP + protein N-phospho-L-histidine.</text>
        <dbReference type="EC" id="2.7.13.3"/>
    </reaction>
</comment>
<evidence type="ECO:0000256" key="5">
    <source>
        <dbReference type="ARBA" id="ARBA00022679"/>
    </source>
</evidence>
<dbReference type="InterPro" id="IPR003594">
    <property type="entry name" value="HATPase_dom"/>
</dbReference>
<dbReference type="InterPro" id="IPR036097">
    <property type="entry name" value="HisK_dim/P_sf"/>
</dbReference>
<dbReference type="Proteomes" id="UP000198356">
    <property type="component" value="Unassembled WGS sequence"/>
</dbReference>
<dbReference type="PROSITE" id="PS50109">
    <property type="entry name" value="HIS_KIN"/>
    <property type="match status" value="1"/>
</dbReference>
<dbReference type="SUPFAM" id="SSF47384">
    <property type="entry name" value="Homodimeric domain of signal transducing histidine kinase"/>
    <property type="match status" value="1"/>
</dbReference>
<dbReference type="EMBL" id="FZOU01000006">
    <property type="protein sequence ID" value="SNT26502.1"/>
    <property type="molecule type" value="Genomic_DNA"/>
</dbReference>
<evidence type="ECO:0000313" key="13">
    <source>
        <dbReference type="Proteomes" id="UP000198356"/>
    </source>
</evidence>
<organism evidence="12 13">
    <name type="scientific">Granulicella rosea</name>
    <dbReference type="NCBI Taxonomy" id="474952"/>
    <lineage>
        <taxon>Bacteria</taxon>
        <taxon>Pseudomonadati</taxon>
        <taxon>Acidobacteriota</taxon>
        <taxon>Terriglobia</taxon>
        <taxon>Terriglobales</taxon>
        <taxon>Acidobacteriaceae</taxon>
        <taxon>Granulicella</taxon>
    </lineage>
</organism>
<evidence type="ECO:0000256" key="10">
    <source>
        <dbReference type="SAM" id="Phobius"/>
    </source>
</evidence>
<dbReference type="InterPro" id="IPR005467">
    <property type="entry name" value="His_kinase_dom"/>
</dbReference>
<protein>
    <recommendedName>
        <fullName evidence="3">histidine kinase</fullName>
        <ecNumber evidence="3">2.7.13.3</ecNumber>
    </recommendedName>
</protein>
<dbReference type="Pfam" id="PF02518">
    <property type="entry name" value="HATPase_c"/>
    <property type="match status" value="1"/>
</dbReference>
<dbReference type="EC" id="2.7.13.3" evidence="3"/>
<dbReference type="FunFam" id="3.30.565.10:FF:000006">
    <property type="entry name" value="Sensor histidine kinase WalK"/>
    <property type="match status" value="1"/>
</dbReference>
<dbReference type="SUPFAM" id="SSF55874">
    <property type="entry name" value="ATPase domain of HSP90 chaperone/DNA topoisomerase II/histidine kinase"/>
    <property type="match status" value="1"/>
</dbReference>
<evidence type="ECO:0000256" key="2">
    <source>
        <dbReference type="ARBA" id="ARBA00004370"/>
    </source>
</evidence>
<evidence type="ECO:0000256" key="6">
    <source>
        <dbReference type="ARBA" id="ARBA00022692"/>
    </source>
</evidence>
<keyword evidence="4" id="KW-0597">Phosphoprotein</keyword>
<keyword evidence="5" id="KW-0808">Transferase</keyword>
<proteinExistence type="predicted"/>
<evidence type="ECO:0000256" key="9">
    <source>
        <dbReference type="ARBA" id="ARBA00023136"/>
    </source>
</evidence>
<dbReference type="InterPro" id="IPR004358">
    <property type="entry name" value="Sig_transdc_His_kin-like_C"/>
</dbReference>
<dbReference type="PANTHER" id="PTHR45436:SF5">
    <property type="entry name" value="SENSOR HISTIDINE KINASE TRCS"/>
    <property type="match status" value="1"/>
</dbReference>
<dbReference type="AlphaFoldDB" id="A0A239L941"/>
<evidence type="ECO:0000256" key="8">
    <source>
        <dbReference type="ARBA" id="ARBA00022989"/>
    </source>
</evidence>
<reference evidence="12 13" key="1">
    <citation type="submission" date="2017-06" db="EMBL/GenBank/DDBJ databases">
        <authorList>
            <person name="Kim H.J."/>
            <person name="Triplett B.A."/>
        </authorList>
    </citation>
    <scope>NUCLEOTIDE SEQUENCE [LARGE SCALE GENOMIC DNA]</scope>
    <source>
        <strain evidence="12 13">DSM 18704</strain>
    </source>
</reference>
<accession>A0A239L941</accession>
<keyword evidence="7 12" id="KW-0418">Kinase</keyword>
<dbReference type="Gene3D" id="1.10.287.130">
    <property type="match status" value="1"/>
</dbReference>
<evidence type="ECO:0000256" key="1">
    <source>
        <dbReference type="ARBA" id="ARBA00000085"/>
    </source>
</evidence>
<feature type="domain" description="Histidine kinase" evidence="11">
    <location>
        <begin position="239"/>
        <end position="450"/>
    </location>
</feature>
<keyword evidence="6 10" id="KW-0812">Transmembrane</keyword>
<dbReference type="SMART" id="SM00387">
    <property type="entry name" value="HATPase_c"/>
    <property type="match status" value="1"/>
</dbReference>
<dbReference type="PANTHER" id="PTHR45436">
    <property type="entry name" value="SENSOR HISTIDINE KINASE YKOH"/>
    <property type="match status" value="1"/>
</dbReference>
<evidence type="ECO:0000256" key="4">
    <source>
        <dbReference type="ARBA" id="ARBA00022553"/>
    </source>
</evidence>
<evidence type="ECO:0000256" key="3">
    <source>
        <dbReference type="ARBA" id="ARBA00012438"/>
    </source>
</evidence>
<evidence type="ECO:0000259" key="11">
    <source>
        <dbReference type="PROSITE" id="PS50109"/>
    </source>
</evidence>
<comment type="subcellular location">
    <subcellularLocation>
        <location evidence="2">Membrane</location>
    </subcellularLocation>
</comment>
<dbReference type="InterPro" id="IPR003661">
    <property type="entry name" value="HisK_dim/P_dom"/>
</dbReference>
<keyword evidence="9 10" id="KW-0472">Membrane</keyword>
<evidence type="ECO:0000313" key="12">
    <source>
        <dbReference type="EMBL" id="SNT26502.1"/>
    </source>
</evidence>
<evidence type="ECO:0000256" key="7">
    <source>
        <dbReference type="ARBA" id="ARBA00022777"/>
    </source>
</evidence>